<dbReference type="Proteomes" id="UP001155483">
    <property type="component" value="Unassembled WGS sequence"/>
</dbReference>
<sequence>MQSLLCQQNKDSTLHSHKNTKDSIYMIRLDTLLHLQSWISANQMKYTLVYNEDFKLVLAPNETNNLSFGFSYRYLDLGLSFSPQFLNADQDNDQKGASEQFSFRTGFGIHRFYLNFDLSSVKGFYLKNSVDFSRGSLPDSPYLVYPDLTIKNFSTMVRYNANQKFSTAALAGGTQVQRRSAYTILPSLQFATFNFHDDSKNTGVQNESTYSTDLNVLLPVAGTLVISPKFSASLVVGPSFGVDFFKSVSIDDSNKVVLSKGTKFTTGYSLQTSISYHSKRFFAGFESRNRSYGHKIEDISRLIKQYSYFQVFIGWRLTAPRFAKRSLDWVNKISPINFD</sequence>
<dbReference type="InterPro" id="IPR025535">
    <property type="entry name" value="DUF4421"/>
</dbReference>
<protein>
    <submittedName>
        <fullName evidence="1">DUF4421 domain-containing protein</fullName>
    </submittedName>
</protein>
<dbReference type="Pfam" id="PF14391">
    <property type="entry name" value="DUF4421"/>
    <property type="match status" value="1"/>
</dbReference>
<gene>
    <name evidence="1" type="ORF">OCK74_12545</name>
</gene>
<comment type="caution">
    <text evidence="1">The sequence shown here is derived from an EMBL/GenBank/DDBJ whole genome shotgun (WGS) entry which is preliminary data.</text>
</comment>
<evidence type="ECO:0000313" key="1">
    <source>
        <dbReference type="EMBL" id="MCU7549953.1"/>
    </source>
</evidence>
<organism evidence="1 2">
    <name type="scientific">Paraflavisolibacter caeni</name>
    <dbReference type="NCBI Taxonomy" id="2982496"/>
    <lineage>
        <taxon>Bacteria</taxon>
        <taxon>Pseudomonadati</taxon>
        <taxon>Bacteroidota</taxon>
        <taxon>Chitinophagia</taxon>
        <taxon>Chitinophagales</taxon>
        <taxon>Chitinophagaceae</taxon>
        <taxon>Paraflavisolibacter</taxon>
    </lineage>
</organism>
<reference evidence="1" key="2">
    <citation type="submission" date="2023-04" db="EMBL/GenBank/DDBJ databases">
        <title>Paracnuella aquatica gen. nov., sp. nov., a member of the family Chitinophagaceae isolated from a hot spring.</title>
        <authorList>
            <person name="Wang C."/>
        </authorList>
    </citation>
    <scope>NUCLEOTIDE SEQUENCE</scope>
    <source>
        <strain evidence="1">LB-8</strain>
    </source>
</reference>
<accession>A0A9X3BIE9</accession>
<name>A0A9X3BIE9_9BACT</name>
<proteinExistence type="predicted"/>
<dbReference type="AlphaFoldDB" id="A0A9X3BIE9"/>
<reference evidence="1" key="1">
    <citation type="submission" date="2022-09" db="EMBL/GenBank/DDBJ databases">
        <authorList>
            <person name="Yuan C."/>
            <person name="Ke Z."/>
        </authorList>
    </citation>
    <scope>NUCLEOTIDE SEQUENCE</scope>
    <source>
        <strain evidence="1">LB-8</strain>
    </source>
</reference>
<dbReference type="RefSeq" id="WP_279297392.1">
    <property type="nucleotide sequence ID" value="NZ_JAOTIF010000008.1"/>
</dbReference>
<dbReference type="EMBL" id="JAOTIF010000008">
    <property type="protein sequence ID" value="MCU7549953.1"/>
    <property type="molecule type" value="Genomic_DNA"/>
</dbReference>
<evidence type="ECO:0000313" key="2">
    <source>
        <dbReference type="Proteomes" id="UP001155483"/>
    </source>
</evidence>
<keyword evidence="2" id="KW-1185">Reference proteome</keyword>